<organism evidence="1 2">
    <name type="scientific">Myxococcus llanfairpwllgwyngyllgogerychwyrndrobwllllantysiliogogogochensis</name>
    <dbReference type="NCBI Taxonomy" id="2590453"/>
    <lineage>
        <taxon>Bacteria</taxon>
        <taxon>Pseudomonadati</taxon>
        <taxon>Myxococcota</taxon>
        <taxon>Myxococcia</taxon>
        <taxon>Myxococcales</taxon>
        <taxon>Cystobacterineae</taxon>
        <taxon>Myxococcaceae</taxon>
        <taxon>Myxococcus</taxon>
    </lineage>
</organism>
<comment type="caution">
    <text evidence="1">The sequence shown here is derived from an EMBL/GenBank/DDBJ whole genome shotgun (WGS) entry which is preliminary data.</text>
</comment>
<name>A0A540WK91_9BACT</name>
<evidence type="ECO:0000313" key="2">
    <source>
        <dbReference type="Proteomes" id="UP000315369"/>
    </source>
</evidence>
<dbReference type="AlphaFoldDB" id="A0A540WK91"/>
<gene>
    <name evidence="1" type="ORF">FJV41_44565</name>
</gene>
<sequence>MSETTKGGALGPVSAAAGPEAALSRLRALETLESGYEAWLELKGEHAASSARFREERERLDQQGSFLLGAVRAAGLESTSSPEPGLVPTSASAGDFLRDAEEKLSKTREVLAAREAESEAGYSAAFAEIRATLKDRVQRHLAVHRPRLTLLLRRVGTERSILHVERVSGDTPVLLCMLFTGRIPSRYGFLLDDSTEDVALPPAPLYPDEGVASADVRPDASALVERVRVAGEVLPVKGMLPLAVPRPGGGEDFFRLLQRGAVLEVEVVEGSTFRNVLGREESERFAGHLLRLKLAGRIDLDIEAG</sequence>
<proteinExistence type="predicted"/>
<dbReference type="RefSeq" id="WP_141648725.1">
    <property type="nucleotide sequence ID" value="NZ_VIFM01000345.1"/>
</dbReference>
<dbReference type="EMBL" id="VIFM01000345">
    <property type="protein sequence ID" value="TQF09433.1"/>
    <property type="molecule type" value="Genomic_DNA"/>
</dbReference>
<dbReference type="Proteomes" id="UP000315369">
    <property type="component" value="Unassembled WGS sequence"/>
</dbReference>
<dbReference type="OrthoDB" id="5492018at2"/>
<protein>
    <submittedName>
        <fullName evidence="1">Uncharacterized protein</fullName>
    </submittedName>
</protein>
<reference evidence="1 2" key="1">
    <citation type="submission" date="2019-06" db="EMBL/GenBank/DDBJ databases">
        <authorList>
            <person name="Livingstone P."/>
            <person name="Whitworth D."/>
        </authorList>
    </citation>
    <scope>NUCLEOTIDE SEQUENCE [LARGE SCALE GENOMIC DNA]</scope>
    <source>
        <strain evidence="1 2">AM401</strain>
    </source>
</reference>
<evidence type="ECO:0000313" key="1">
    <source>
        <dbReference type="EMBL" id="TQF09433.1"/>
    </source>
</evidence>
<keyword evidence="2" id="KW-1185">Reference proteome</keyword>
<accession>A0A540WK91</accession>